<evidence type="ECO:0000256" key="2">
    <source>
        <dbReference type="ARBA" id="ARBA00024867"/>
    </source>
</evidence>
<comment type="caution">
    <text evidence="7">The sequence shown here is derived from an EMBL/GenBank/DDBJ whole genome shotgun (WGS) entry which is preliminary data.</text>
</comment>
<dbReference type="SUPFAM" id="SSF52172">
    <property type="entry name" value="CheY-like"/>
    <property type="match status" value="1"/>
</dbReference>
<evidence type="ECO:0000259" key="6">
    <source>
        <dbReference type="PROSITE" id="PS50887"/>
    </source>
</evidence>
<evidence type="ECO:0000313" key="7">
    <source>
        <dbReference type="EMBL" id="MEQ2372226.1"/>
    </source>
</evidence>
<dbReference type="InterPro" id="IPR035919">
    <property type="entry name" value="EAL_sf"/>
</dbReference>
<dbReference type="Proteomes" id="UP001473063">
    <property type="component" value="Unassembled WGS sequence"/>
</dbReference>
<dbReference type="Gene3D" id="3.30.70.270">
    <property type="match status" value="1"/>
</dbReference>
<dbReference type="EMBL" id="JBBMEJ010000024">
    <property type="protein sequence ID" value="MEQ2372226.1"/>
    <property type="molecule type" value="Genomic_DNA"/>
</dbReference>
<proteinExistence type="predicted"/>
<feature type="domain" description="Response regulatory" evidence="4">
    <location>
        <begin position="261"/>
        <end position="378"/>
    </location>
</feature>
<feature type="domain" description="GGDEF" evidence="6">
    <location>
        <begin position="418"/>
        <end position="544"/>
    </location>
</feature>
<dbReference type="Gene3D" id="3.40.50.2300">
    <property type="match status" value="1"/>
</dbReference>
<dbReference type="PANTHER" id="PTHR33121">
    <property type="entry name" value="CYCLIC DI-GMP PHOSPHODIESTERASE PDEF"/>
    <property type="match status" value="1"/>
</dbReference>
<dbReference type="PROSITE" id="PS50887">
    <property type="entry name" value="GGDEF"/>
    <property type="match status" value="1"/>
</dbReference>
<dbReference type="SMART" id="SM00052">
    <property type="entry name" value="EAL"/>
    <property type="match status" value="1"/>
</dbReference>
<dbReference type="SMART" id="SM00267">
    <property type="entry name" value="GGDEF"/>
    <property type="match status" value="1"/>
</dbReference>
<organism evidence="7 8">
    <name type="scientific">Blautia aquisgranensis</name>
    <dbReference type="NCBI Taxonomy" id="3133153"/>
    <lineage>
        <taxon>Bacteria</taxon>
        <taxon>Bacillati</taxon>
        <taxon>Bacillota</taxon>
        <taxon>Clostridia</taxon>
        <taxon>Lachnospirales</taxon>
        <taxon>Lachnospiraceae</taxon>
        <taxon>Blautia</taxon>
    </lineage>
</organism>
<dbReference type="PROSITE" id="PS50110">
    <property type="entry name" value="RESPONSE_REGULATORY"/>
    <property type="match status" value="1"/>
</dbReference>
<feature type="modified residue" description="4-aspartylphosphate" evidence="3">
    <location>
        <position position="311"/>
    </location>
</feature>
<accession>A0ABV1BI08</accession>
<dbReference type="InterPro" id="IPR050706">
    <property type="entry name" value="Cyclic-di-GMP_PDE-like"/>
</dbReference>
<dbReference type="PROSITE" id="PS50883">
    <property type="entry name" value="EAL"/>
    <property type="match status" value="1"/>
</dbReference>
<comment type="function">
    <text evidence="2">May play the central regulatory role in sporulation. It may be an element of the effector pathway responsible for the activation of sporulation genes in response to nutritional stress. Spo0A may act in concert with spo0H (a sigma factor) to control the expression of some genes that are critical to the sporulation process.</text>
</comment>
<dbReference type="InterPro" id="IPR001633">
    <property type="entry name" value="EAL_dom"/>
</dbReference>
<dbReference type="Pfam" id="PF00563">
    <property type="entry name" value="EAL"/>
    <property type="match status" value="1"/>
</dbReference>
<dbReference type="Pfam" id="PF00072">
    <property type="entry name" value="Response_reg"/>
    <property type="match status" value="1"/>
</dbReference>
<sequence>MGRNASGMYVIDAEYNIVSYNHAAKTMYPELKKGEKCYQCLMKQDVPCENCPVANGIEGPENYLEPGSNMLRAIDAIEIELESGEMGHALVFSAAEATQDVYSELTNNGENPLLLGIVNVLGKNYTNIYSVNRRTHKISVCRFHNRMLGGVGESLLRNDSYDKVMDIYIEDNVAAEDKLRMHQAMDFEKICDRLRKVPQFKVHYRVYRNDTIYHYYVKCARIGEADSFEDVVLAFANEDSDVRHSEMESILEPGGTASRRKLLIIEDNELNRKLLTELLEDSYDVMTACDGEEGLKLLGENYRDISAVLLDVSMPICDGFQFLERIQDDVMLSSVPVIVITGSNRPEDEVRCLELGAVDFIRKPYNIRIVKGKINSVIKLRESAIVLSALEYDELTGIYIRQAFFHHAKTLMRFKQDEKFHVIVADVKNFKWINGTYGEKTGDQVLQYLADTYKSRIHNGMVARYGGDQFVTIMYGNLPLEAETVDKAIRRIEEEAPVPKLAVNYGIYKDVDKTLSLTLICDRAFLAMKSIQDDYEHPFAFYDDEMGRKHIRDRMMENEFEKAIRNEEFVVYLQPKYNVVTEEIAGAEALVRWRKKDGSMVSPGEFIPLYEKDGLIVRLDEYVFQKVCEIQKNHMETGGKLLPISVNLSRASIHYENMILRYVRIVEERGIPFSAVPIELTETAALYNVQIRELTEKMVHAGFELHMDDFGSGYSSMTSLNQLPFDTLKLDKSLIDYIENTRGMEVIRHTIALAHSLGMQVLAEGVETAGQVALLRELDCDEIQGFYYSRPVPWEEFVDRFMKKSDK</sequence>
<dbReference type="InterPro" id="IPR043128">
    <property type="entry name" value="Rev_trsase/Diguanyl_cyclase"/>
</dbReference>
<dbReference type="InterPro" id="IPR011006">
    <property type="entry name" value="CheY-like_superfamily"/>
</dbReference>
<dbReference type="InterPro" id="IPR000160">
    <property type="entry name" value="GGDEF_dom"/>
</dbReference>
<name>A0ABV1BI08_9FIRM</name>
<keyword evidence="8" id="KW-1185">Reference proteome</keyword>
<evidence type="ECO:0000256" key="3">
    <source>
        <dbReference type="PROSITE-ProRule" id="PRU00169"/>
    </source>
</evidence>
<keyword evidence="3" id="KW-0597">Phosphoprotein</keyword>
<dbReference type="InterPro" id="IPR029787">
    <property type="entry name" value="Nucleotide_cyclase"/>
</dbReference>
<dbReference type="SUPFAM" id="SSF141868">
    <property type="entry name" value="EAL domain-like"/>
    <property type="match status" value="1"/>
</dbReference>
<protein>
    <recommendedName>
        <fullName evidence="1">Stage 0 sporulation protein A homolog</fullName>
    </recommendedName>
</protein>
<dbReference type="SMART" id="SM00448">
    <property type="entry name" value="REC"/>
    <property type="match status" value="1"/>
</dbReference>
<dbReference type="CDD" id="cd01948">
    <property type="entry name" value="EAL"/>
    <property type="match status" value="1"/>
</dbReference>
<dbReference type="CDD" id="cd00156">
    <property type="entry name" value="REC"/>
    <property type="match status" value="1"/>
</dbReference>
<dbReference type="Gene3D" id="3.20.20.450">
    <property type="entry name" value="EAL domain"/>
    <property type="match status" value="1"/>
</dbReference>
<dbReference type="SUPFAM" id="SSF55073">
    <property type="entry name" value="Nucleotide cyclase"/>
    <property type="match status" value="1"/>
</dbReference>
<evidence type="ECO:0000259" key="5">
    <source>
        <dbReference type="PROSITE" id="PS50883"/>
    </source>
</evidence>
<reference evidence="7 8" key="1">
    <citation type="submission" date="2024-03" db="EMBL/GenBank/DDBJ databases">
        <title>Human intestinal bacterial collection.</title>
        <authorList>
            <person name="Pauvert C."/>
            <person name="Hitch T.C.A."/>
            <person name="Clavel T."/>
        </authorList>
    </citation>
    <scope>NUCLEOTIDE SEQUENCE [LARGE SCALE GENOMIC DNA]</scope>
    <source>
        <strain evidence="7 8">CLA-JM-H16</strain>
    </source>
</reference>
<dbReference type="NCBIfam" id="TIGR00254">
    <property type="entry name" value="GGDEF"/>
    <property type="match status" value="1"/>
</dbReference>
<feature type="domain" description="EAL" evidence="5">
    <location>
        <begin position="553"/>
        <end position="805"/>
    </location>
</feature>
<evidence type="ECO:0000256" key="1">
    <source>
        <dbReference type="ARBA" id="ARBA00018672"/>
    </source>
</evidence>
<dbReference type="Pfam" id="PF00990">
    <property type="entry name" value="GGDEF"/>
    <property type="match status" value="1"/>
</dbReference>
<evidence type="ECO:0000313" key="8">
    <source>
        <dbReference type="Proteomes" id="UP001473063"/>
    </source>
</evidence>
<dbReference type="InterPro" id="IPR001789">
    <property type="entry name" value="Sig_transdc_resp-reg_receiver"/>
</dbReference>
<dbReference type="RefSeq" id="WP_349057527.1">
    <property type="nucleotide sequence ID" value="NZ_JBBMEJ010000024.1"/>
</dbReference>
<evidence type="ECO:0000259" key="4">
    <source>
        <dbReference type="PROSITE" id="PS50110"/>
    </source>
</evidence>
<gene>
    <name evidence="7" type="ORF">WMO28_15065</name>
</gene>
<dbReference type="CDD" id="cd01949">
    <property type="entry name" value="GGDEF"/>
    <property type="match status" value="1"/>
</dbReference>
<dbReference type="PANTHER" id="PTHR33121:SF70">
    <property type="entry name" value="SIGNALING PROTEIN YKOW"/>
    <property type="match status" value="1"/>
</dbReference>